<protein>
    <submittedName>
        <fullName evidence="1">Uncharacterized protein</fullName>
    </submittedName>
</protein>
<sequence length="112" mass="13709">MNKIPIIHSNSLINKEEFIDFFLDKPIISSKIPTIDIEETSRSYYISIYFFSYKNHFLKMHYKNNFLILEMHKINKDVDKSLKRMFYLKDINLDKIFLYDYKDKIKLIIPKF</sequence>
<dbReference type="OrthoDB" id="1909930at2"/>
<keyword evidence="2" id="KW-1185">Reference proteome</keyword>
<name>A0A1I1QBW6_9CLOT</name>
<accession>A0A1I1QBW6</accession>
<dbReference type="AlphaFoldDB" id="A0A1I1QBW6"/>
<evidence type="ECO:0000313" key="2">
    <source>
        <dbReference type="Proteomes" id="UP000199263"/>
    </source>
</evidence>
<proteinExistence type="predicted"/>
<dbReference type="Proteomes" id="UP000199263">
    <property type="component" value="Unassembled WGS sequence"/>
</dbReference>
<dbReference type="RefSeq" id="WP_090093018.1">
    <property type="nucleotide sequence ID" value="NZ_FOMG01000024.1"/>
</dbReference>
<gene>
    <name evidence="1" type="ORF">SAMN05421842_12435</name>
</gene>
<dbReference type="EMBL" id="FOMG01000024">
    <property type="protein sequence ID" value="SFD19589.1"/>
    <property type="molecule type" value="Genomic_DNA"/>
</dbReference>
<organism evidence="1 2">
    <name type="scientific">Clostridium uliginosum</name>
    <dbReference type="NCBI Taxonomy" id="119641"/>
    <lineage>
        <taxon>Bacteria</taxon>
        <taxon>Bacillati</taxon>
        <taxon>Bacillota</taxon>
        <taxon>Clostridia</taxon>
        <taxon>Eubacteriales</taxon>
        <taxon>Clostridiaceae</taxon>
        <taxon>Clostridium</taxon>
    </lineage>
</organism>
<reference evidence="1 2" key="1">
    <citation type="submission" date="2016-10" db="EMBL/GenBank/DDBJ databases">
        <authorList>
            <person name="de Groot N.N."/>
        </authorList>
    </citation>
    <scope>NUCLEOTIDE SEQUENCE [LARGE SCALE GENOMIC DNA]</scope>
    <source>
        <strain evidence="1 2">DSM 12992</strain>
    </source>
</reference>
<evidence type="ECO:0000313" key="1">
    <source>
        <dbReference type="EMBL" id="SFD19589.1"/>
    </source>
</evidence>